<dbReference type="AlphaFoldDB" id="A8M9U9"/>
<dbReference type="InterPro" id="IPR019254">
    <property type="entry name" value="DUF2250"/>
</dbReference>
<protein>
    <recommendedName>
        <fullName evidence="3">DUF2250 domain-containing protein</fullName>
    </recommendedName>
</protein>
<evidence type="ECO:0000313" key="1">
    <source>
        <dbReference type="EMBL" id="ABW02420.1"/>
    </source>
</evidence>
<accession>A8M9U9</accession>
<dbReference type="EMBL" id="CP000852">
    <property type="protein sequence ID" value="ABW02420.1"/>
    <property type="molecule type" value="Genomic_DNA"/>
</dbReference>
<proteinExistence type="predicted"/>
<dbReference type="Proteomes" id="UP000001137">
    <property type="component" value="Chromosome"/>
</dbReference>
<dbReference type="SUPFAM" id="SSF46785">
    <property type="entry name" value="Winged helix' DNA-binding domain"/>
    <property type="match status" value="1"/>
</dbReference>
<dbReference type="GeneID" id="5710417"/>
<dbReference type="InterPro" id="IPR036388">
    <property type="entry name" value="WH-like_DNA-bd_sf"/>
</dbReference>
<keyword evidence="2" id="KW-1185">Reference proteome</keyword>
<dbReference type="HOGENOM" id="CLU_2379539_0_0_2"/>
<dbReference type="Pfam" id="PF10007">
    <property type="entry name" value="DUF2250"/>
    <property type="match status" value="1"/>
</dbReference>
<dbReference type="InterPro" id="IPR036390">
    <property type="entry name" value="WH_DNA-bd_sf"/>
</dbReference>
<dbReference type="RefSeq" id="WP_012186639.1">
    <property type="nucleotide sequence ID" value="NC_009954.1"/>
</dbReference>
<sequence>MNELTDKDIAVLVHLKKANVDYGKSIALNTGIPLQEVLQILDKLEYMGLVERVKGGKTLKRSVARFKLSSEVRRHHVYYRLSRSGELLIRASVKRSKR</sequence>
<dbReference type="KEGG" id="cma:Cmaq_1597"/>
<evidence type="ECO:0000313" key="2">
    <source>
        <dbReference type="Proteomes" id="UP000001137"/>
    </source>
</evidence>
<dbReference type="eggNOG" id="arCOG03698">
    <property type="taxonomic scope" value="Archaea"/>
</dbReference>
<dbReference type="Gene3D" id="1.10.10.10">
    <property type="entry name" value="Winged helix-like DNA-binding domain superfamily/Winged helix DNA-binding domain"/>
    <property type="match status" value="1"/>
</dbReference>
<gene>
    <name evidence="1" type="ordered locus">Cmaq_1597</name>
</gene>
<organism evidence="1 2">
    <name type="scientific">Caldivirga maquilingensis (strain ATCC 700844 / DSM 13496 / JCM 10307 / IC-167)</name>
    <dbReference type="NCBI Taxonomy" id="397948"/>
    <lineage>
        <taxon>Archaea</taxon>
        <taxon>Thermoproteota</taxon>
        <taxon>Thermoprotei</taxon>
        <taxon>Thermoproteales</taxon>
        <taxon>Thermoproteaceae</taxon>
        <taxon>Caldivirga</taxon>
    </lineage>
</organism>
<dbReference type="OrthoDB" id="45652at2157"/>
<dbReference type="STRING" id="397948.Cmaq_1597"/>
<reference evidence="1 2" key="1">
    <citation type="submission" date="2007-10" db="EMBL/GenBank/DDBJ databases">
        <title>Complete sequence of Caldivirga maquilingensis IC-167.</title>
        <authorList>
            <consortium name="US DOE Joint Genome Institute"/>
            <person name="Copeland A."/>
            <person name="Lucas S."/>
            <person name="Lapidus A."/>
            <person name="Barry K."/>
            <person name="Glavina del Rio T."/>
            <person name="Dalin E."/>
            <person name="Tice H."/>
            <person name="Pitluck S."/>
            <person name="Saunders E."/>
            <person name="Brettin T."/>
            <person name="Bruce D."/>
            <person name="Detter J.C."/>
            <person name="Han C."/>
            <person name="Schmutz J."/>
            <person name="Larimer F."/>
            <person name="Land M."/>
            <person name="Hauser L."/>
            <person name="Kyrpides N."/>
            <person name="Ivanova N."/>
            <person name="Biddle J.F."/>
            <person name="Zhang Z."/>
            <person name="Fitz-Gibbon S.T."/>
            <person name="Lowe T.M."/>
            <person name="Saltikov C."/>
            <person name="House C.H."/>
            <person name="Richardson P."/>
        </authorList>
    </citation>
    <scope>NUCLEOTIDE SEQUENCE [LARGE SCALE GENOMIC DNA]</scope>
    <source>
        <strain evidence="2">ATCC 700844 / DSM 13496 / JCM 10307 / IC-167</strain>
    </source>
</reference>
<name>A8M9U9_CALMQ</name>
<evidence type="ECO:0008006" key="3">
    <source>
        <dbReference type="Google" id="ProtNLM"/>
    </source>
</evidence>